<name>A0A5N5PKC4_PANHP</name>
<keyword evidence="2" id="KW-0649">Protein kinase inhibitor</keyword>
<evidence type="ECO:0000256" key="1">
    <source>
        <dbReference type="ARBA" id="ARBA00009996"/>
    </source>
</evidence>
<dbReference type="Proteomes" id="UP000327468">
    <property type="component" value="Chromosome 4"/>
</dbReference>
<dbReference type="EMBL" id="VFJC01000005">
    <property type="protein sequence ID" value="KAB5579196.1"/>
    <property type="molecule type" value="Genomic_DNA"/>
</dbReference>
<evidence type="ECO:0000313" key="5">
    <source>
        <dbReference type="Proteomes" id="UP000327468"/>
    </source>
</evidence>
<keyword evidence="5" id="KW-1185">Reference proteome</keyword>
<evidence type="ECO:0000313" key="4">
    <source>
        <dbReference type="EMBL" id="KAB5579196.1"/>
    </source>
</evidence>
<dbReference type="AlphaFoldDB" id="A0A5N5PKC4"/>
<organism evidence="4 5">
    <name type="scientific">Pangasianodon hypophthalmus</name>
    <name type="common">Striped catfish</name>
    <name type="synonym">Helicophagus hypophthalmus</name>
    <dbReference type="NCBI Taxonomy" id="310915"/>
    <lineage>
        <taxon>Eukaryota</taxon>
        <taxon>Metazoa</taxon>
        <taxon>Chordata</taxon>
        <taxon>Craniata</taxon>
        <taxon>Vertebrata</taxon>
        <taxon>Euteleostomi</taxon>
        <taxon>Actinopterygii</taxon>
        <taxon>Neopterygii</taxon>
        <taxon>Teleostei</taxon>
        <taxon>Ostariophysi</taxon>
        <taxon>Siluriformes</taxon>
        <taxon>Pangasiidae</taxon>
        <taxon>Pangasianodon</taxon>
    </lineage>
</organism>
<evidence type="ECO:0000256" key="3">
    <source>
        <dbReference type="SAM" id="MobiDB-lite"/>
    </source>
</evidence>
<dbReference type="Pfam" id="PF15170">
    <property type="entry name" value="CaM-KIIN"/>
    <property type="match status" value="1"/>
</dbReference>
<dbReference type="GO" id="GO:0004860">
    <property type="term" value="F:protein kinase inhibitor activity"/>
    <property type="evidence" value="ECO:0007669"/>
    <property type="project" value="UniProtKB-KW"/>
</dbReference>
<gene>
    <name evidence="4" type="ORF">PHYPO_G00192310</name>
</gene>
<dbReference type="InterPro" id="IPR026779">
    <property type="entry name" value="Camk2n"/>
</dbReference>
<comment type="similarity">
    <text evidence="1">Belongs to the CAMK2N family.</text>
</comment>
<feature type="region of interest" description="Disordered" evidence="3">
    <location>
        <begin position="88"/>
        <end position="120"/>
    </location>
</feature>
<reference evidence="4 5" key="1">
    <citation type="submission" date="2019-06" db="EMBL/GenBank/DDBJ databases">
        <title>A chromosome-scale genome assembly of the striped catfish, Pangasianodon hypophthalmus.</title>
        <authorList>
            <person name="Wen M."/>
            <person name="Zahm M."/>
            <person name="Roques C."/>
            <person name="Cabau C."/>
            <person name="Klopp C."/>
            <person name="Donnadieu C."/>
            <person name="Jouanno E."/>
            <person name="Avarre J.-C."/>
            <person name="Campet M."/>
            <person name="Ha T.T.T."/>
            <person name="Dugue R."/>
            <person name="Lampietro C."/>
            <person name="Louis A."/>
            <person name="Herpin A."/>
            <person name="Echchiki A."/>
            <person name="Berthelot C."/>
            <person name="Parey E."/>
            <person name="Roest-Crollius H."/>
            <person name="Braasch I."/>
            <person name="Postlethwait J."/>
            <person name="Bobe J."/>
            <person name="Montfort J."/>
            <person name="Bouchez O."/>
            <person name="Begum T."/>
            <person name="Schartl M."/>
            <person name="Guiguen Y."/>
        </authorList>
    </citation>
    <scope>NUCLEOTIDE SEQUENCE [LARGE SCALE GENOMIC DNA]</scope>
    <source>
        <strain evidence="4 5">Indonesia</strain>
        <tissue evidence="4">Blood</tissue>
    </source>
</reference>
<accession>A0A5N5PKC4</accession>
<evidence type="ECO:0000256" key="2">
    <source>
        <dbReference type="ARBA" id="ARBA00023013"/>
    </source>
</evidence>
<sequence>MQTPPLCMTHVVAYTAHIRLTLNGWFKASSQRCYSTNTSSFRTQTRYMKRSCEFEQLDAAAVMYGSAGLPELIPPACALRPSAVLPYSPGPGAGDRHGAQLSSNPRRMHRAPKLGQIGRSKRVDIDDEDLDDIMNNNRSFPLSISVSPVA</sequence>
<comment type="caution">
    <text evidence="4">The sequence shown here is derived from an EMBL/GenBank/DDBJ whole genome shotgun (WGS) entry which is preliminary data.</text>
</comment>
<protein>
    <submittedName>
        <fullName evidence="4">Uncharacterized protein</fullName>
    </submittedName>
</protein>
<proteinExistence type="inferred from homology"/>